<dbReference type="EMBL" id="CM001487">
    <property type="protein sequence ID" value="EIM55960.1"/>
    <property type="molecule type" value="Genomic_DNA"/>
</dbReference>
<evidence type="ECO:0000313" key="1">
    <source>
        <dbReference type="EMBL" id="EIM55960.1"/>
    </source>
</evidence>
<dbReference type="STRING" id="633697.EubceDRAFT1_0094"/>
<organism evidence="1 2">
    <name type="scientific">Eubacterium cellulosolvens (strain ATCC 43171 / JCM 9499 / 6)</name>
    <name type="common">Cillobacterium cellulosolvens</name>
    <dbReference type="NCBI Taxonomy" id="633697"/>
    <lineage>
        <taxon>Bacteria</taxon>
        <taxon>Bacillati</taxon>
        <taxon>Bacillota</taxon>
        <taxon>Clostridia</taxon>
        <taxon>Eubacteriales</taxon>
        <taxon>Eubacteriaceae</taxon>
        <taxon>Eubacterium</taxon>
    </lineage>
</organism>
<dbReference type="Gene3D" id="3.40.50.300">
    <property type="entry name" value="P-loop containing nucleotide triphosphate hydrolases"/>
    <property type="match status" value="2"/>
</dbReference>
<accession>I5AQ87</accession>
<dbReference type="SUPFAM" id="SSF52540">
    <property type="entry name" value="P-loop containing nucleoside triphosphate hydrolases"/>
    <property type="match status" value="1"/>
</dbReference>
<reference evidence="1 2" key="1">
    <citation type="submission" date="2010-08" db="EMBL/GenBank/DDBJ databases">
        <authorList>
            <consortium name="US DOE Joint Genome Institute (JGI-PGF)"/>
            <person name="Lucas S."/>
            <person name="Copeland A."/>
            <person name="Lapidus A."/>
            <person name="Cheng J.-F."/>
            <person name="Bruce D."/>
            <person name="Goodwin L."/>
            <person name="Pitluck S."/>
            <person name="Land M.L."/>
            <person name="Hauser L."/>
            <person name="Chang Y.-J."/>
            <person name="Anderson I.J."/>
            <person name="Johnson E."/>
            <person name="Mulhopadhyay B."/>
            <person name="Kyrpides N."/>
            <person name="Woyke T.J."/>
        </authorList>
    </citation>
    <scope>NUCLEOTIDE SEQUENCE [LARGE SCALE GENOMIC DNA]</scope>
    <source>
        <strain evidence="1 2">6</strain>
    </source>
</reference>
<dbReference type="InterPro" id="IPR027417">
    <property type="entry name" value="P-loop_NTPase"/>
</dbReference>
<dbReference type="PANTHER" id="PTHR40396">
    <property type="entry name" value="ATPASE-LIKE PROTEIN"/>
    <property type="match status" value="1"/>
</dbReference>
<protein>
    <submittedName>
        <fullName evidence="1">Uncharacterized protein</fullName>
    </submittedName>
</protein>
<keyword evidence="2" id="KW-1185">Reference proteome</keyword>
<sequence length="464" mass="52530">MRDMVVRLSSLSLMNIKNVKNGMILMPLAGEWSPKIGGAEILGIYGQNGSGKTAVVDALYFMQQIMLGLPLDNEISDYIDVDAPQAEVNAEFRIFDGDELFFEVGYHVVLAKKDTDIVIEREYLNCAVNKDGRRTNKNIFVDYQRSEPDCIFKPHKRFLEVTGKNKELQLDLLVARKMAEKSNSSYIFADGSREILIDKSGNEFTSYAHVIKALFNFACKDLFVIRSSHSGVISANTLLPMAFRVDKDRIGFKGDFTVPLTEPVVLNREKKDLLDEIVTQINTVLYTIIPGMNIEVRNYGKQALDSGEEGWKVELMSVRGEKRPIPIRMESDGIIKIISILNVLIQAFRNQSICLVIDELDAGIFEYMLGELLDIFSKSAKGQLIFTSHNLRALEMLDKDSIMFSTANPENRYIHMKNVKETNNLRSMYIRSITLGGQEEKIYEETDSLKIARAFRKAGRSLSK</sequence>
<dbReference type="AlphaFoldDB" id="I5AQ87"/>
<dbReference type="eggNOG" id="COG1106">
    <property type="taxonomic scope" value="Bacteria"/>
</dbReference>
<reference evidence="1 2" key="2">
    <citation type="submission" date="2012-02" db="EMBL/GenBank/DDBJ databases">
        <title>Improved High-Quality Draft sequence of Eubacterium cellulosolvens 6.</title>
        <authorList>
            <consortium name="US DOE Joint Genome Institute"/>
            <person name="Lucas S."/>
            <person name="Han J."/>
            <person name="Lapidus A."/>
            <person name="Cheng J.-F."/>
            <person name="Goodwin L."/>
            <person name="Pitluck S."/>
            <person name="Peters L."/>
            <person name="Mikhailova N."/>
            <person name="Gu W."/>
            <person name="Detter J.C."/>
            <person name="Han C."/>
            <person name="Tapia R."/>
            <person name="Land M."/>
            <person name="Hauser L."/>
            <person name="Kyrpides N."/>
            <person name="Ivanova N."/>
            <person name="Pagani I."/>
            <person name="Johnson E."/>
            <person name="Mukhopadhyay B."/>
            <person name="Anderson I."/>
            <person name="Woyke T."/>
        </authorList>
    </citation>
    <scope>NUCLEOTIDE SEQUENCE [LARGE SCALE GENOMIC DNA]</scope>
    <source>
        <strain evidence="1 2">6</strain>
    </source>
</reference>
<dbReference type="Proteomes" id="UP000005753">
    <property type="component" value="Chromosome"/>
</dbReference>
<dbReference type="OrthoDB" id="9809324at2"/>
<dbReference type="HOGENOM" id="CLU_608016_0_0_9"/>
<dbReference type="PANTHER" id="PTHR40396:SF1">
    <property type="entry name" value="ATPASE AAA-TYPE CORE DOMAIN-CONTAINING PROTEIN"/>
    <property type="match status" value="1"/>
</dbReference>
<evidence type="ECO:0000313" key="2">
    <source>
        <dbReference type="Proteomes" id="UP000005753"/>
    </source>
</evidence>
<name>I5AQ87_EUBC6</name>
<gene>
    <name evidence="1" type="ORF">EubceDRAFT1_0094</name>
</gene>
<proteinExistence type="predicted"/>